<dbReference type="SMART" id="SM00320">
    <property type="entry name" value="WD40"/>
    <property type="match status" value="7"/>
</dbReference>
<dbReference type="PROSITE" id="PS00678">
    <property type="entry name" value="WD_REPEATS_1"/>
    <property type="match status" value="2"/>
</dbReference>
<feature type="repeat" description="WD" evidence="3">
    <location>
        <begin position="567"/>
        <end position="596"/>
    </location>
</feature>
<evidence type="ECO:0000256" key="3">
    <source>
        <dbReference type="PROSITE-ProRule" id="PRU00221"/>
    </source>
</evidence>
<dbReference type="InterPro" id="IPR015943">
    <property type="entry name" value="WD40/YVTN_repeat-like_dom_sf"/>
</dbReference>
<dbReference type="Pfam" id="PF00400">
    <property type="entry name" value="WD40"/>
    <property type="match status" value="6"/>
</dbReference>
<sequence>MEPSSAAPTGERTQYVRVGGPVLRPRVRPDALFDAANPYIKDDLVRMIAQWCEDEGYYTSMLALQDEANMKMAEVEQYNTSTLVLRQLILDGNLNKACEILKSPPWKRYKALLFAVERQVFLETVAAQEMQKAFSLLNRRLKPLEAYARSAADFKDLCYLLTCKNVQEGIPEWEGAEAGRQSLVEQLHNVLEMDKYRTGSARGMLGSGGGGGGGGGSAVGAGVGANASFAAGCAGGTDGGAAGGLQPGSDASRHVPERRLWALLRQAYAYQVEFSQYHPRLRAGGLSTPAVHSLLEDYACPMLPNAPRATLRGHSADVKAVAYLGREGTYAVSGGSDNTVRVWDCRDDGRAYATLRGHEGRVWAVSAPPSGRTIVSAGGDGVVRLWSSDGDRASGSAESTPRAQSRLAPSLITGPEFRCALVCGDKAHGAVYSAAMSDSERLAVSGGFDRKVRVYDVPAGGKLVSALLGHESAVTSATFNQAGNLVISGSKDCKVQFWDVRSGLSIKTLSSTLIGEVSSIALSESGLHLVVCSRSNANRLWDVRMLRALATFKGHHNTSANFVRARFGPKDETVVGGSEDGCVYMWDVQSGAVLHRLCGHDAVVYDVDWSERAAQLASCSHDGTVRLWMWEGEEGRAE</sequence>
<gene>
    <name evidence="4" type="ORF">KFE25_003386</name>
</gene>
<evidence type="ECO:0000313" key="4">
    <source>
        <dbReference type="EMBL" id="KAG8464323.1"/>
    </source>
</evidence>
<dbReference type="AlphaFoldDB" id="A0A8J5XHL0"/>
<evidence type="ECO:0000256" key="2">
    <source>
        <dbReference type="ARBA" id="ARBA00022737"/>
    </source>
</evidence>
<proteinExistence type="predicted"/>
<feature type="repeat" description="WD" evidence="3">
    <location>
        <begin position="467"/>
        <end position="508"/>
    </location>
</feature>
<accession>A0A8J5XHL0</accession>
<evidence type="ECO:0000313" key="5">
    <source>
        <dbReference type="Proteomes" id="UP000751190"/>
    </source>
</evidence>
<dbReference type="InterPro" id="IPR019775">
    <property type="entry name" value="WD40_repeat_CS"/>
</dbReference>
<dbReference type="OMA" id="EYRGWTA"/>
<dbReference type="EMBL" id="JAGTXO010000013">
    <property type="protein sequence ID" value="KAG8464323.1"/>
    <property type="molecule type" value="Genomic_DNA"/>
</dbReference>
<dbReference type="InterPro" id="IPR006594">
    <property type="entry name" value="LisH"/>
</dbReference>
<dbReference type="Gene3D" id="2.130.10.10">
    <property type="entry name" value="YVTN repeat-like/Quinoprotein amine dehydrogenase"/>
    <property type="match status" value="3"/>
</dbReference>
<feature type="repeat" description="WD" evidence="3">
    <location>
        <begin position="597"/>
        <end position="628"/>
    </location>
</feature>
<dbReference type="SUPFAM" id="SSF50978">
    <property type="entry name" value="WD40 repeat-like"/>
    <property type="match status" value="1"/>
</dbReference>
<dbReference type="OrthoDB" id="674604at2759"/>
<dbReference type="PANTHER" id="PTHR19879">
    <property type="entry name" value="TRANSCRIPTION INITIATION FACTOR TFIID"/>
    <property type="match status" value="1"/>
</dbReference>
<dbReference type="PROSITE" id="PS50082">
    <property type="entry name" value="WD_REPEATS_2"/>
    <property type="match status" value="5"/>
</dbReference>
<dbReference type="PANTHER" id="PTHR19879:SF9">
    <property type="entry name" value="TRANSCRIPTION INITIATION FACTOR TFIID SUBUNIT 5"/>
    <property type="match status" value="1"/>
</dbReference>
<dbReference type="InterPro" id="IPR036322">
    <property type="entry name" value="WD40_repeat_dom_sf"/>
</dbReference>
<reference evidence="4" key="1">
    <citation type="submission" date="2021-05" db="EMBL/GenBank/DDBJ databases">
        <title>The genome of the haptophyte Pavlova lutheri (Diacronema luteri, Pavlovales) - a model for lipid biosynthesis in eukaryotic algae.</title>
        <authorList>
            <person name="Hulatt C.J."/>
            <person name="Posewitz M.C."/>
        </authorList>
    </citation>
    <scope>NUCLEOTIDE SEQUENCE</scope>
    <source>
        <strain evidence="4">NIVA-4/92</strain>
    </source>
</reference>
<dbReference type="PROSITE" id="PS50294">
    <property type="entry name" value="WD_REPEATS_REGION"/>
    <property type="match status" value="4"/>
</dbReference>
<protein>
    <submittedName>
        <fullName evidence="4">Uncharacterized protein</fullName>
    </submittedName>
</protein>
<dbReference type="InterPro" id="IPR001680">
    <property type="entry name" value="WD40_rpt"/>
</dbReference>
<organism evidence="4 5">
    <name type="scientific">Diacronema lutheri</name>
    <name type="common">Unicellular marine alga</name>
    <name type="synonym">Monochrysis lutheri</name>
    <dbReference type="NCBI Taxonomy" id="2081491"/>
    <lineage>
        <taxon>Eukaryota</taxon>
        <taxon>Haptista</taxon>
        <taxon>Haptophyta</taxon>
        <taxon>Pavlovophyceae</taxon>
        <taxon>Pavlovales</taxon>
        <taxon>Pavlovaceae</taxon>
        <taxon>Diacronema</taxon>
    </lineage>
</organism>
<name>A0A8J5XHL0_DIALT</name>
<keyword evidence="5" id="KW-1185">Reference proteome</keyword>
<feature type="repeat" description="WD" evidence="3">
    <location>
        <begin position="355"/>
        <end position="396"/>
    </location>
</feature>
<comment type="caution">
    <text evidence="4">The sequence shown here is derived from an EMBL/GenBank/DDBJ whole genome shotgun (WGS) entry which is preliminary data.</text>
</comment>
<dbReference type="CDD" id="cd00200">
    <property type="entry name" value="WD40"/>
    <property type="match status" value="1"/>
</dbReference>
<keyword evidence="2" id="KW-0677">Repeat</keyword>
<dbReference type="InterPro" id="IPR020472">
    <property type="entry name" value="WD40_PAC1"/>
</dbReference>
<dbReference type="PROSITE" id="PS50896">
    <property type="entry name" value="LISH"/>
    <property type="match status" value="1"/>
</dbReference>
<evidence type="ECO:0000256" key="1">
    <source>
        <dbReference type="ARBA" id="ARBA00022574"/>
    </source>
</evidence>
<keyword evidence="1 3" id="KW-0853">WD repeat</keyword>
<dbReference type="PRINTS" id="PR00320">
    <property type="entry name" value="GPROTEINBRPT"/>
</dbReference>
<feature type="repeat" description="WD" evidence="3">
    <location>
        <begin position="311"/>
        <end position="344"/>
    </location>
</feature>
<dbReference type="Proteomes" id="UP000751190">
    <property type="component" value="Unassembled WGS sequence"/>
</dbReference>